<comment type="caution">
    <text evidence="1">The sequence shown here is derived from an EMBL/GenBank/DDBJ whole genome shotgun (WGS) entry which is preliminary data.</text>
</comment>
<evidence type="ECO:0000313" key="1">
    <source>
        <dbReference type="EMBL" id="PIL21070.1"/>
    </source>
</evidence>
<proteinExistence type="predicted"/>
<dbReference type="Proteomes" id="UP000231259">
    <property type="component" value="Unassembled WGS sequence"/>
</dbReference>
<reference evidence="1 2" key="1">
    <citation type="submission" date="2013-09" db="EMBL/GenBank/DDBJ databases">
        <title>Genome sequencing of Phaeobacter antarcticus sp. nov. SM1211.</title>
        <authorList>
            <person name="Zhang X.-Y."/>
            <person name="Liu C."/>
            <person name="Chen X.-L."/>
            <person name="Xie B.-B."/>
            <person name="Qin Q.-L."/>
            <person name="Rong J.-C."/>
            <person name="Zhang Y.-Z."/>
        </authorList>
    </citation>
    <scope>NUCLEOTIDE SEQUENCE [LARGE SCALE GENOMIC DNA]</scope>
    <source>
        <strain evidence="1 2">SM1211</strain>
    </source>
</reference>
<dbReference type="EMBL" id="AWWI01000047">
    <property type="protein sequence ID" value="PIL21070.1"/>
    <property type="molecule type" value="Genomic_DNA"/>
</dbReference>
<accession>A0A2G8RHQ1</accession>
<gene>
    <name evidence="1" type="ORF">P775_05870</name>
</gene>
<dbReference type="OrthoDB" id="7870971at2"/>
<evidence type="ECO:0000313" key="2">
    <source>
        <dbReference type="Proteomes" id="UP000231259"/>
    </source>
</evidence>
<organism evidence="1 2">
    <name type="scientific">Puniceibacterium antarcticum</name>
    <dbReference type="NCBI Taxonomy" id="1206336"/>
    <lineage>
        <taxon>Bacteria</taxon>
        <taxon>Pseudomonadati</taxon>
        <taxon>Pseudomonadota</taxon>
        <taxon>Alphaproteobacteria</taxon>
        <taxon>Rhodobacterales</taxon>
        <taxon>Paracoccaceae</taxon>
        <taxon>Puniceibacterium</taxon>
    </lineage>
</organism>
<dbReference type="RefSeq" id="WP_099910058.1">
    <property type="nucleotide sequence ID" value="NZ_AWWI01000047.1"/>
</dbReference>
<protein>
    <submittedName>
        <fullName evidence="1">Uncharacterized protein</fullName>
    </submittedName>
</protein>
<sequence length="200" mass="21977">MMRLRDFLEDFDGTPVMAASQNSLSDEEVEHFKVAAFEEGHRAGWDDAIKAQSEDRTRISSDFAQSLQDLSFTYNEAYSQVLNAMTPLLEDIVQSVLPKIAHEALGVHILELLQAQSRAIGALDVEILVAPENVEAVSGMLDQDFGFPLQVTGDSTIEVGQADIRFGETEQQIDLSEVLTNVGAALQGFVHENRKKVVNG</sequence>
<dbReference type="AlphaFoldDB" id="A0A2G8RHQ1"/>
<name>A0A2G8RHQ1_9RHOB</name>
<keyword evidence="2" id="KW-1185">Reference proteome</keyword>